<evidence type="ECO:0000256" key="1">
    <source>
        <dbReference type="SAM" id="Coils"/>
    </source>
</evidence>
<sequence length="427" mass="49464">MKYKQNRKLEQITESSLIVGADIAKKVHVARAQDFRGIEYGSRLTFENTHAGFNRLIRWIRTLQAEHEKTHVLFGLEPTGHYWLPLAQFLRKQGIQVVLVNPLHVKKSKELDDNSPTKNDVKDAKVIAQLVKDGRYSEPNVPTSVYADLRIAMIQRDRLTEDLKRIKNRMHHWFDRYFPEYPTVFKDWEGKASLYTLKHFPLPKDILERGAERIAAEWKTVVQRAVGRKRAEWLVQTARNSIGLTEGLTMARMELQMLLEQYEFLRRQMDQLSTKIQELLQSIPGTREMLSIPLIGWATVAGFLSEVGPLTAYDHPQQVIRLAGLNLKENSSGQHKGRTCITKRGRPRLRSLLFKAILPLTAHNPEFRALHRYLTTRPENPLKKMQSLIALCCKLIRVLFTLGRRQMTYDVHKMLGDIRCSQIQMAV</sequence>
<accession>A0ABS2WJ89</accession>
<dbReference type="EMBL" id="JAFHAP010000008">
    <property type="protein sequence ID" value="MBN2909594.1"/>
    <property type="molecule type" value="Genomic_DNA"/>
</dbReference>
<keyword evidence="1" id="KW-0175">Coiled coil</keyword>
<evidence type="ECO:0000259" key="2">
    <source>
        <dbReference type="Pfam" id="PF01548"/>
    </source>
</evidence>
<evidence type="ECO:0000313" key="4">
    <source>
        <dbReference type="EMBL" id="MBN2909594.1"/>
    </source>
</evidence>
<dbReference type="PANTHER" id="PTHR33055:SF13">
    <property type="entry name" value="TRANSPOSASE"/>
    <property type="match status" value="1"/>
</dbReference>
<protein>
    <submittedName>
        <fullName evidence="4">IS110 family transposase</fullName>
    </submittedName>
</protein>
<feature type="domain" description="Transposase IS110-like N-terminal" evidence="2">
    <location>
        <begin position="19"/>
        <end position="179"/>
    </location>
</feature>
<dbReference type="Proteomes" id="UP001177120">
    <property type="component" value="Unassembled WGS sequence"/>
</dbReference>
<reference evidence="4" key="1">
    <citation type="journal article" date="2024" name="Int. J. Syst. Evol. Microbiol.">
        <title>Polycladomyces zharkentensis sp. nov., a novel thermophilic cellulose- and starch-degrading member of the Bacillota from a geothermal aquifer in Kazakhstan.</title>
        <authorList>
            <person name="Mashzhan A."/>
            <person name="Kistaubayeva A."/>
            <person name="Javier-Lopez R."/>
            <person name="Bissenova U."/>
            <person name="Bissenbay A."/>
            <person name="Birkeland N.K."/>
        </authorList>
    </citation>
    <scope>NUCLEOTIDE SEQUENCE</scope>
    <source>
        <strain evidence="4">ZKZ2T</strain>
    </source>
</reference>
<keyword evidence="5" id="KW-1185">Reference proteome</keyword>
<dbReference type="Pfam" id="PF02371">
    <property type="entry name" value="Transposase_20"/>
    <property type="match status" value="1"/>
</dbReference>
<dbReference type="RefSeq" id="WP_205494791.1">
    <property type="nucleotide sequence ID" value="NZ_JAFHAP010000008.1"/>
</dbReference>
<evidence type="ECO:0000313" key="5">
    <source>
        <dbReference type="Proteomes" id="UP001177120"/>
    </source>
</evidence>
<dbReference type="NCBIfam" id="NF033542">
    <property type="entry name" value="transpos_IS110"/>
    <property type="match status" value="1"/>
</dbReference>
<name>A0ABS2WJ89_9BACL</name>
<feature type="coiled-coil region" evidence="1">
    <location>
        <begin position="248"/>
        <end position="282"/>
    </location>
</feature>
<dbReference type="Pfam" id="PF01548">
    <property type="entry name" value="DEDD_Tnp_IS110"/>
    <property type="match status" value="1"/>
</dbReference>
<feature type="domain" description="Transposase IS116/IS110/IS902 C-terminal" evidence="3">
    <location>
        <begin position="289"/>
        <end position="371"/>
    </location>
</feature>
<comment type="caution">
    <text evidence="4">The sequence shown here is derived from an EMBL/GenBank/DDBJ whole genome shotgun (WGS) entry which is preliminary data.</text>
</comment>
<dbReference type="PANTHER" id="PTHR33055">
    <property type="entry name" value="TRANSPOSASE FOR INSERTION SEQUENCE ELEMENT IS1111A"/>
    <property type="match status" value="1"/>
</dbReference>
<evidence type="ECO:0000259" key="3">
    <source>
        <dbReference type="Pfam" id="PF02371"/>
    </source>
</evidence>
<organism evidence="4 5">
    <name type="scientific">Polycladomyces zharkentensis</name>
    <dbReference type="NCBI Taxonomy" id="2807616"/>
    <lineage>
        <taxon>Bacteria</taxon>
        <taxon>Bacillati</taxon>
        <taxon>Bacillota</taxon>
        <taxon>Bacilli</taxon>
        <taxon>Bacillales</taxon>
        <taxon>Thermoactinomycetaceae</taxon>
        <taxon>Polycladomyces</taxon>
    </lineage>
</organism>
<dbReference type="InterPro" id="IPR002525">
    <property type="entry name" value="Transp_IS110-like_N"/>
</dbReference>
<gene>
    <name evidence="4" type="ORF">JQC72_08650</name>
</gene>
<proteinExistence type="predicted"/>
<dbReference type="InterPro" id="IPR047650">
    <property type="entry name" value="Transpos_IS110"/>
</dbReference>
<dbReference type="InterPro" id="IPR003346">
    <property type="entry name" value="Transposase_20"/>
</dbReference>